<keyword evidence="2" id="KW-1185">Reference proteome</keyword>
<evidence type="ECO:0000313" key="1">
    <source>
        <dbReference type="EMBL" id="KAI8000215.1"/>
    </source>
</evidence>
<accession>A0ACC0GGN3</accession>
<comment type="caution">
    <text evidence="1">The sequence shown here is derived from an EMBL/GenBank/DDBJ whole genome shotgun (WGS) entry which is preliminary data.</text>
</comment>
<evidence type="ECO:0000313" key="2">
    <source>
        <dbReference type="Proteomes" id="UP001060215"/>
    </source>
</evidence>
<sequence length="387" mass="43458">MGIASRTLKILSYNVSFREDLEMDKRMEAIGDLIQLHSPDLICFQLSKLAVKSYIRQPFNNSIMGRVLCVAEVEVQADMPLVVASSHLESPCPKWDKMFSKERVDQAKEALNFLKKDANVVFCGDMNWDEELDGQFPLPEGWVDAWVQYRPGENGWTFDTKSNQMLSGNWPLQKRLDRFVCNLRDFKIRRIDMIGMEAIPGVSYCKKKLIDMEALPGSDAGDAVMARWLQSAGLQHLASPLASTGVDHRLLSNLLMQAPKRHFQSDSLSADLNYKSLYIDSKKKIVALKNENFELSKKLDVALGKIEAIVIGCDGIRSPITKWMGFSEPKYAGHCALCGLAFYLDGQPYEPKVNYIYGKGVHGGCVPVSPTKVYRFIYLNSSAPGII</sequence>
<gene>
    <name evidence="1" type="ORF">LOK49_LG09G01537</name>
</gene>
<dbReference type="EMBL" id="CM045765">
    <property type="protein sequence ID" value="KAI8000215.1"/>
    <property type="molecule type" value="Genomic_DNA"/>
</dbReference>
<reference evidence="1 2" key="1">
    <citation type="journal article" date="2022" name="Plant J.">
        <title>Chromosome-level genome of Camellia lanceoleosa provides a valuable resource for understanding genome evolution and self-incompatibility.</title>
        <authorList>
            <person name="Gong W."/>
            <person name="Xiao S."/>
            <person name="Wang L."/>
            <person name="Liao Z."/>
            <person name="Chang Y."/>
            <person name="Mo W."/>
            <person name="Hu G."/>
            <person name="Li W."/>
            <person name="Zhao G."/>
            <person name="Zhu H."/>
            <person name="Hu X."/>
            <person name="Ji K."/>
            <person name="Xiang X."/>
            <person name="Song Q."/>
            <person name="Yuan D."/>
            <person name="Jin S."/>
            <person name="Zhang L."/>
        </authorList>
    </citation>
    <scope>NUCLEOTIDE SEQUENCE [LARGE SCALE GENOMIC DNA]</scope>
    <source>
        <strain evidence="1">SQ_2022a</strain>
    </source>
</reference>
<organism evidence="1 2">
    <name type="scientific">Camellia lanceoleosa</name>
    <dbReference type="NCBI Taxonomy" id="1840588"/>
    <lineage>
        <taxon>Eukaryota</taxon>
        <taxon>Viridiplantae</taxon>
        <taxon>Streptophyta</taxon>
        <taxon>Embryophyta</taxon>
        <taxon>Tracheophyta</taxon>
        <taxon>Spermatophyta</taxon>
        <taxon>Magnoliopsida</taxon>
        <taxon>eudicotyledons</taxon>
        <taxon>Gunneridae</taxon>
        <taxon>Pentapetalae</taxon>
        <taxon>asterids</taxon>
        <taxon>Ericales</taxon>
        <taxon>Theaceae</taxon>
        <taxon>Camellia</taxon>
    </lineage>
</organism>
<proteinExistence type="predicted"/>
<protein>
    <submittedName>
        <fullName evidence="1">Kinesin-like protein KIN-13A</fullName>
    </submittedName>
</protein>
<name>A0ACC0GGN3_9ERIC</name>
<dbReference type="Proteomes" id="UP001060215">
    <property type="component" value="Chromosome 8"/>
</dbReference>